<reference evidence="24" key="1">
    <citation type="submission" date="2024-06" db="EMBL/GenBank/DDBJ databases">
        <title>Taxonomic and functional characterisation of viruses from a lost world in the Cuatro Cienegas Basin, Mexico.</title>
        <authorList>
            <person name="Cisneros-Martinez A.M."/>
            <person name="Rodriguez-Cruz U.E."/>
            <person name="Eguiarte L.E."/>
            <person name="Souza V."/>
        </authorList>
    </citation>
    <scope>NUCLEOTIDE SEQUENCE</scope>
    <source>
        <strain evidence="24">C0N11L56</strain>
    </source>
</reference>
<dbReference type="Pfam" id="PF00910">
    <property type="entry name" value="RNA_helicase"/>
    <property type="match status" value="1"/>
</dbReference>
<comment type="similarity">
    <text evidence="4">Belongs to the nanoviruses/circoviruses replication-associated protein family.</text>
</comment>
<evidence type="ECO:0000256" key="9">
    <source>
        <dbReference type="ARBA" id="ARBA00022705"/>
    </source>
</evidence>
<keyword evidence="7" id="KW-0808">Transferase</keyword>
<evidence type="ECO:0000259" key="23">
    <source>
        <dbReference type="PROSITE" id="PS52020"/>
    </source>
</evidence>
<evidence type="ECO:0000256" key="22">
    <source>
        <dbReference type="ARBA" id="ARBA00049360"/>
    </source>
</evidence>
<evidence type="ECO:0000256" key="4">
    <source>
        <dbReference type="ARBA" id="ARBA00008545"/>
    </source>
</evidence>
<dbReference type="GO" id="GO:0003724">
    <property type="term" value="F:RNA helicase activity"/>
    <property type="evidence" value="ECO:0007669"/>
    <property type="project" value="InterPro"/>
</dbReference>
<evidence type="ECO:0000256" key="14">
    <source>
        <dbReference type="ARBA" id="ARBA00022801"/>
    </source>
</evidence>
<name>A0AB39A3B3_9VIRU</name>
<evidence type="ECO:0000256" key="21">
    <source>
        <dbReference type="ARBA" id="ARBA00032243"/>
    </source>
</evidence>
<evidence type="ECO:0000256" key="3">
    <source>
        <dbReference type="ARBA" id="ARBA00004147"/>
    </source>
</evidence>
<evidence type="ECO:0000256" key="13">
    <source>
        <dbReference type="ARBA" id="ARBA00022759"/>
    </source>
</evidence>
<comment type="catalytic activity">
    <reaction evidence="22">
        <text>ATP + H2O = ADP + phosphate + H(+)</text>
        <dbReference type="Rhea" id="RHEA:13065"/>
        <dbReference type="ChEBI" id="CHEBI:15377"/>
        <dbReference type="ChEBI" id="CHEBI:15378"/>
        <dbReference type="ChEBI" id="CHEBI:30616"/>
        <dbReference type="ChEBI" id="CHEBI:43474"/>
        <dbReference type="ChEBI" id="CHEBI:456216"/>
    </reaction>
</comment>
<evidence type="ECO:0000256" key="6">
    <source>
        <dbReference type="ARBA" id="ARBA00022562"/>
    </source>
</evidence>
<evidence type="ECO:0000256" key="1">
    <source>
        <dbReference type="ARBA" id="ARBA00001936"/>
    </source>
</evidence>
<keyword evidence="12" id="KW-0547">Nucleotide-binding</keyword>
<evidence type="ECO:0000256" key="15">
    <source>
        <dbReference type="ARBA" id="ARBA00022806"/>
    </source>
</evidence>
<keyword evidence="19" id="KW-0511">Multifunctional enzyme</keyword>
<proteinExistence type="inferred from homology"/>
<protein>
    <recommendedName>
        <fullName evidence="5">Replication-associated protein</fullName>
    </recommendedName>
    <alternativeName>
        <fullName evidence="20">ATP-dependent helicase Rep</fullName>
    </alternativeName>
    <alternativeName>
        <fullName evidence="21">RepP</fullName>
    </alternativeName>
</protein>
<keyword evidence="14" id="KW-0378">Hydrolase</keyword>
<keyword evidence="16" id="KW-0067">ATP-binding</keyword>
<evidence type="ECO:0000256" key="5">
    <source>
        <dbReference type="ARBA" id="ARBA00014531"/>
    </source>
</evidence>
<keyword evidence="17" id="KW-0190">Covalent protein-DNA linkage</keyword>
<evidence type="ECO:0000256" key="11">
    <source>
        <dbReference type="ARBA" id="ARBA00022723"/>
    </source>
</evidence>
<dbReference type="EMBL" id="PQ059485">
    <property type="protein sequence ID" value="XDE70270.1"/>
    <property type="molecule type" value="Genomic_DNA"/>
</dbReference>
<dbReference type="GO" id="GO:0003677">
    <property type="term" value="F:DNA binding"/>
    <property type="evidence" value="ECO:0007669"/>
    <property type="project" value="UniProtKB-KW"/>
</dbReference>
<keyword evidence="18" id="KW-0238">DNA-binding</keyword>
<evidence type="ECO:0000313" key="24">
    <source>
        <dbReference type="EMBL" id="XDE70270.1"/>
    </source>
</evidence>
<dbReference type="Pfam" id="PF02407">
    <property type="entry name" value="Viral_Rep"/>
    <property type="match status" value="1"/>
</dbReference>
<evidence type="ECO:0000256" key="2">
    <source>
        <dbReference type="ARBA" id="ARBA00001946"/>
    </source>
</evidence>
<evidence type="ECO:0000256" key="7">
    <source>
        <dbReference type="ARBA" id="ARBA00022679"/>
    </source>
</evidence>
<evidence type="ECO:0000256" key="16">
    <source>
        <dbReference type="ARBA" id="ARBA00022840"/>
    </source>
</evidence>
<sequence>MSKMAKGWILTINNPKDDNKVLEEKIKATSKNLEYAVFQREKGKEGTEHYQIYIEYKNSIRFTTLKKHFPTAHIEKRQGTKEQAREYCSKEESRIEEPVEIGEFISTQQGKRTDLDNALEVLLEGGTPTDIRKQFPKVYLKFRQHIHMFYQDHMSDKYSKEWRDLKVYYLAGETGIGKTRHVMEKYGYENVYRVTNYKHPFDGYENQKVIIFEEFRSQLKMEDMLNYLDGYPLKLPARYNDKWACFDTVYICSNWRFREQYQNIQTKYPETWNALKRRITASVYAKYKADIEMLYVPF</sequence>
<dbReference type="Gene3D" id="3.40.1310.20">
    <property type="match status" value="1"/>
</dbReference>
<comment type="subcellular location">
    <subcellularLocation>
        <location evidence="3">Host nucleus</location>
    </subcellularLocation>
</comment>
<evidence type="ECO:0000256" key="18">
    <source>
        <dbReference type="ARBA" id="ARBA00023125"/>
    </source>
</evidence>
<dbReference type="GO" id="GO:0003723">
    <property type="term" value="F:RNA binding"/>
    <property type="evidence" value="ECO:0007669"/>
    <property type="project" value="InterPro"/>
</dbReference>
<keyword evidence="6" id="KW-1048">Host nucleus</keyword>
<accession>A0AB39A3B3</accession>
<dbReference type="GO" id="GO:0042025">
    <property type="term" value="C:host cell nucleus"/>
    <property type="evidence" value="ECO:0007669"/>
    <property type="project" value="UniProtKB-SubCell"/>
</dbReference>
<feature type="domain" description="CRESS-DNA virus Rep endonuclease" evidence="23">
    <location>
        <begin position="2"/>
        <end position="104"/>
    </location>
</feature>
<comment type="cofactor">
    <cofactor evidence="2">
        <name>Mg(2+)</name>
        <dbReference type="ChEBI" id="CHEBI:18420"/>
    </cofactor>
</comment>
<evidence type="ECO:0000256" key="17">
    <source>
        <dbReference type="ARBA" id="ARBA00023124"/>
    </source>
</evidence>
<keyword evidence="11" id="KW-0479">Metal-binding</keyword>
<keyword evidence="10" id="KW-0540">Nuclease</keyword>
<keyword evidence="8" id="KW-0548">Nucleotidyltransferase</keyword>
<dbReference type="GO" id="GO:0004519">
    <property type="term" value="F:endonuclease activity"/>
    <property type="evidence" value="ECO:0007669"/>
    <property type="project" value="UniProtKB-KW"/>
</dbReference>
<keyword evidence="13" id="KW-0255">Endonuclease</keyword>
<evidence type="ECO:0000256" key="10">
    <source>
        <dbReference type="ARBA" id="ARBA00022722"/>
    </source>
</evidence>
<evidence type="ECO:0000256" key="8">
    <source>
        <dbReference type="ARBA" id="ARBA00022695"/>
    </source>
</evidence>
<dbReference type="GO" id="GO:0005524">
    <property type="term" value="F:ATP binding"/>
    <property type="evidence" value="ECO:0007669"/>
    <property type="project" value="UniProtKB-KW"/>
</dbReference>
<comment type="cofactor">
    <cofactor evidence="1">
        <name>Mn(2+)</name>
        <dbReference type="ChEBI" id="CHEBI:29035"/>
    </cofactor>
</comment>
<dbReference type="GO" id="GO:0006260">
    <property type="term" value="P:DNA replication"/>
    <property type="evidence" value="ECO:0007669"/>
    <property type="project" value="UniProtKB-KW"/>
</dbReference>
<evidence type="ECO:0000256" key="20">
    <source>
        <dbReference type="ARBA" id="ARBA00030754"/>
    </source>
</evidence>
<dbReference type="SUPFAM" id="SSF52540">
    <property type="entry name" value="P-loop containing nucleoside triphosphate hydrolases"/>
    <property type="match status" value="1"/>
</dbReference>
<keyword evidence="15" id="KW-0347">Helicase</keyword>
<organism evidence="24">
    <name type="scientific">Arfiviricetes sp</name>
    <dbReference type="NCBI Taxonomy" id="2832556"/>
    <lineage>
        <taxon>Viruses</taxon>
        <taxon>Monodnaviria</taxon>
        <taxon>Shotokuvirae</taxon>
        <taxon>Cressdnaviricota</taxon>
        <taxon>Arfiviricetes</taxon>
    </lineage>
</organism>
<dbReference type="InterPro" id="IPR000605">
    <property type="entry name" value="Helicase_SF3_ssDNA/RNA_vir"/>
</dbReference>
<dbReference type="GO" id="GO:0046872">
    <property type="term" value="F:metal ion binding"/>
    <property type="evidence" value="ECO:0007669"/>
    <property type="project" value="UniProtKB-KW"/>
</dbReference>
<dbReference type="InterPro" id="IPR049912">
    <property type="entry name" value="CRESS_DNA_REP"/>
</dbReference>
<dbReference type="PROSITE" id="PS52020">
    <property type="entry name" value="CRESS_DNA_REP"/>
    <property type="match status" value="1"/>
</dbReference>
<dbReference type="InterPro" id="IPR027417">
    <property type="entry name" value="P-loop_NTPase"/>
</dbReference>
<evidence type="ECO:0000256" key="12">
    <source>
        <dbReference type="ARBA" id="ARBA00022741"/>
    </source>
</evidence>
<evidence type="ECO:0000256" key="19">
    <source>
        <dbReference type="ARBA" id="ARBA00023268"/>
    </source>
</evidence>
<keyword evidence="9" id="KW-0235">DNA replication</keyword>
<dbReference type="GO" id="GO:0016779">
    <property type="term" value="F:nucleotidyltransferase activity"/>
    <property type="evidence" value="ECO:0007669"/>
    <property type="project" value="UniProtKB-KW"/>
</dbReference>
<dbReference type="Gene3D" id="3.40.50.300">
    <property type="entry name" value="P-loop containing nucleotide triphosphate hydrolases"/>
    <property type="match status" value="1"/>
</dbReference>
<dbReference type="GO" id="GO:0016787">
    <property type="term" value="F:hydrolase activity"/>
    <property type="evidence" value="ECO:0007669"/>
    <property type="project" value="UniProtKB-KW"/>
</dbReference>